<feature type="region of interest" description="Disordered" evidence="1">
    <location>
        <begin position="293"/>
        <end position="331"/>
    </location>
</feature>
<dbReference type="AlphaFoldDB" id="A0A8X7NBC6"/>
<feature type="region of interest" description="Disordered" evidence="1">
    <location>
        <begin position="363"/>
        <end position="460"/>
    </location>
</feature>
<sequence>MAQLQASPPPHSPSSQRRASSSSSSMEFPESPRDPDASPAEAKAGLKPSNLTPDPETPLVSILCNPKNGSNVAGAGELTRPTIAIPEADASADANADANKSSGGISPTATFSAIKNAFSRKSSSNMRKQAQLEKANAARPLGKSFKRDGPPPLDAQGKIQGAPLLDADPRTTSSDQEDVFEGGSSSDLSSSVDSLSQVSSSSSSAGPMGRRTVSNGSAGPSTSARLGSAGLLRSISNASSVQSGSSKSSQSGPDGRRGSAHTIRFCPLPATGRLKRANSITIGIAARSQILLSQGNGPVPRGQQQSWTQGGPPTPSRSGVHPTDSRYSGFQDQRAAAWYEAGGDVPADVIDVGAELRKVGMKAWRRMRGEDKKEEPTIPETPTTASIPKKESKYPDKKSNAEDDASQSSNSSRRTYEADENDAEADGMKTPRARSGPHSTQSLIMPLTSQDASGTVATAQ</sequence>
<proteinExistence type="predicted"/>
<accession>A0A8X7NBC6</accession>
<feature type="compositionally biased region" description="Polar residues" evidence="1">
    <location>
        <begin position="118"/>
        <end position="128"/>
    </location>
</feature>
<feature type="compositionally biased region" description="Low complexity" evidence="1">
    <location>
        <begin position="13"/>
        <end position="29"/>
    </location>
</feature>
<feature type="region of interest" description="Disordered" evidence="1">
    <location>
        <begin position="118"/>
        <end position="268"/>
    </location>
</feature>
<protein>
    <submittedName>
        <fullName evidence="2">Uncharacterized protein</fullName>
    </submittedName>
</protein>
<feature type="compositionally biased region" description="Polar residues" evidence="1">
    <location>
        <begin position="293"/>
        <end position="311"/>
    </location>
</feature>
<evidence type="ECO:0000313" key="2">
    <source>
        <dbReference type="EMBL" id="KAE8268896.1"/>
    </source>
</evidence>
<feature type="compositionally biased region" description="Polar residues" evidence="1">
    <location>
        <begin position="212"/>
        <end position="225"/>
    </location>
</feature>
<feature type="compositionally biased region" description="Basic and acidic residues" evidence="1">
    <location>
        <begin position="367"/>
        <end position="376"/>
    </location>
</feature>
<dbReference type="Proteomes" id="UP000078113">
    <property type="component" value="Unassembled WGS sequence"/>
</dbReference>
<name>A0A8X7NBC6_9BASI</name>
<comment type="caution">
    <text evidence="2">The sequence shown here is derived from an EMBL/GenBank/DDBJ whole genome shotgun (WGS) entry which is preliminary data.</text>
</comment>
<evidence type="ECO:0000256" key="1">
    <source>
        <dbReference type="SAM" id="MobiDB-lite"/>
    </source>
</evidence>
<feature type="compositionally biased region" description="Low complexity" evidence="1">
    <location>
        <begin position="184"/>
        <end position="204"/>
    </location>
</feature>
<organism evidence="2 3">
    <name type="scientific">Tilletia walkeri</name>
    <dbReference type="NCBI Taxonomy" id="117179"/>
    <lineage>
        <taxon>Eukaryota</taxon>
        <taxon>Fungi</taxon>
        <taxon>Dikarya</taxon>
        <taxon>Basidiomycota</taxon>
        <taxon>Ustilaginomycotina</taxon>
        <taxon>Exobasidiomycetes</taxon>
        <taxon>Tilletiales</taxon>
        <taxon>Tilletiaceae</taxon>
        <taxon>Tilletia</taxon>
    </lineage>
</organism>
<reference evidence="2" key="1">
    <citation type="submission" date="2016-04" db="EMBL/GenBank/DDBJ databases">
        <authorList>
            <person name="Nguyen H.D."/>
            <person name="Samba Siva P."/>
            <person name="Cullis J."/>
            <person name="Levesque C.A."/>
            <person name="Hambleton S."/>
        </authorList>
    </citation>
    <scope>NUCLEOTIDE SEQUENCE</scope>
    <source>
        <strain evidence="2">DAOMC 236422</strain>
    </source>
</reference>
<feature type="region of interest" description="Disordered" evidence="1">
    <location>
        <begin position="1"/>
        <end position="75"/>
    </location>
</feature>
<feature type="compositionally biased region" description="Low complexity" evidence="1">
    <location>
        <begin position="234"/>
        <end position="251"/>
    </location>
</feature>
<feature type="compositionally biased region" description="Basic and acidic residues" evidence="1">
    <location>
        <begin position="388"/>
        <end position="401"/>
    </location>
</feature>
<dbReference type="EMBL" id="LWDG02000122">
    <property type="protein sequence ID" value="KAE8268896.1"/>
    <property type="molecule type" value="Genomic_DNA"/>
</dbReference>
<reference evidence="2" key="2">
    <citation type="journal article" date="2019" name="IMA Fungus">
        <title>Genome sequencing and comparison of five Tilletia species to identify candidate genes for the detection of regulated species infecting wheat.</title>
        <authorList>
            <person name="Nguyen H.D.T."/>
            <person name="Sultana T."/>
            <person name="Kesanakurti P."/>
            <person name="Hambleton S."/>
        </authorList>
    </citation>
    <scope>NUCLEOTIDE SEQUENCE</scope>
    <source>
        <strain evidence="2">DAOMC 236422</strain>
    </source>
</reference>
<keyword evidence="3" id="KW-1185">Reference proteome</keyword>
<evidence type="ECO:0000313" key="3">
    <source>
        <dbReference type="Proteomes" id="UP000078113"/>
    </source>
</evidence>
<gene>
    <name evidence="2" type="ORF">A4X09_0g3434</name>
</gene>
<feature type="compositionally biased region" description="Polar residues" evidence="1">
    <location>
        <begin position="437"/>
        <end position="460"/>
    </location>
</feature>